<sequence length="186" mass="20639">MNFLISTLVKVITVAGVAGVAVGVPLSLSKSRNGKEIQFEISKEEFDQIQRGQGDSSANLRKYLPEGCKVIASNDHFSSKVKELLVCPFGSSPSLYLYEMNTPEEVNSKTLVTAKKVKNLSRSEEKGSINLLITLEDSTKQDLSPKFSSKWADVENLVPERDCEITSRDNKQSFACKNQTINIEFE</sequence>
<dbReference type="Proteomes" id="UP000009005">
    <property type="component" value="Chromosome"/>
</dbReference>
<dbReference type="HOGENOM" id="CLU_1452979_0_0_14"/>
<protein>
    <submittedName>
        <fullName evidence="1">Uncharacterized protein</fullName>
    </submittedName>
</protein>
<dbReference type="STRING" id="1197325.WEN_00570"/>
<reference evidence="1 2" key="1">
    <citation type="journal article" date="2012" name="J. Bacteriol.">
        <title>Complete genome sequence of Mycoplasma wenyonii strain Massachusetts.</title>
        <authorList>
            <person name="Dos Santos A.P."/>
            <person name="Guimaraes A.M."/>
            <person name="do Nascimento N.C."/>
            <person name="Sanmiguel P.J."/>
            <person name="Messick J.B."/>
        </authorList>
    </citation>
    <scope>NUCLEOTIDE SEQUENCE [LARGE SCALE GENOMIC DNA]</scope>
    <source>
        <strain evidence="1 2">Massachusetts</strain>
    </source>
</reference>
<dbReference type="PATRIC" id="fig|1197325.3.peg.124"/>
<keyword evidence="2" id="KW-1185">Reference proteome</keyword>
<evidence type="ECO:0000313" key="1">
    <source>
        <dbReference type="EMBL" id="AFN64921.1"/>
    </source>
</evidence>
<dbReference type="RefSeq" id="WP_014849631.1">
    <property type="nucleotide sequence ID" value="NC_018149.1"/>
</dbReference>
<dbReference type="AlphaFoldDB" id="I6YAE9"/>
<dbReference type="KEGG" id="mwe:WEN_00570"/>
<gene>
    <name evidence="1" type="ordered locus">WEN_00570</name>
</gene>
<evidence type="ECO:0000313" key="2">
    <source>
        <dbReference type="Proteomes" id="UP000009005"/>
    </source>
</evidence>
<proteinExistence type="predicted"/>
<organism evidence="1 2">
    <name type="scientific">Mycoplasma wenyonii (strain Massachusetts)</name>
    <name type="common">Eperythrozoon wenyonii</name>
    <dbReference type="NCBI Taxonomy" id="1197325"/>
    <lineage>
        <taxon>Bacteria</taxon>
        <taxon>Bacillati</taxon>
        <taxon>Mycoplasmatota</taxon>
        <taxon>Mollicutes</taxon>
        <taxon>Mycoplasmataceae</taxon>
        <taxon>Mycoplasma</taxon>
    </lineage>
</organism>
<accession>I6YAE9</accession>
<name>I6YAE9_MYCWM</name>
<dbReference type="EMBL" id="CP003703">
    <property type="protein sequence ID" value="AFN64921.1"/>
    <property type="molecule type" value="Genomic_DNA"/>
</dbReference>